<gene>
    <name evidence="4" type="ORF">QGN29_03480</name>
</gene>
<dbReference type="Proteomes" id="UP001268683">
    <property type="component" value="Chromosome"/>
</dbReference>
<evidence type="ECO:0000259" key="3">
    <source>
        <dbReference type="Pfam" id="PF00171"/>
    </source>
</evidence>
<dbReference type="Gene3D" id="3.40.309.10">
    <property type="entry name" value="Aldehyde Dehydrogenase, Chain A, domain 2"/>
    <property type="match status" value="1"/>
</dbReference>
<dbReference type="SUPFAM" id="SSF53720">
    <property type="entry name" value="ALDH-like"/>
    <property type="match status" value="1"/>
</dbReference>
<keyword evidence="2" id="KW-0560">Oxidoreductase</keyword>
<dbReference type="FunFam" id="3.40.309.10:FF:000012">
    <property type="entry name" value="Betaine aldehyde dehydrogenase"/>
    <property type="match status" value="1"/>
</dbReference>
<dbReference type="GO" id="GO:0016620">
    <property type="term" value="F:oxidoreductase activity, acting on the aldehyde or oxo group of donors, NAD or NADP as acceptor"/>
    <property type="evidence" value="ECO:0007669"/>
    <property type="project" value="InterPro"/>
</dbReference>
<dbReference type="PANTHER" id="PTHR42804:SF1">
    <property type="entry name" value="ALDEHYDE DEHYDROGENASE-RELATED"/>
    <property type="match status" value="1"/>
</dbReference>
<dbReference type="InterPro" id="IPR016163">
    <property type="entry name" value="Ald_DH_C"/>
</dbReference>
<reference evidence="4" key="1">
    <citation type="submission" date="2023-04" db="EMBL/GenBank/DDBJ databases">
        <title>Complete genome sequence of Temperatibacter marinus.</title>
        <authorList>
            <person name="Rong J.-C."/>
            <person name="Yi M.-L."/>
            <person name="Zhao Q."/>
        </authorList>
    </citation>
    <scope>NUCLEOTIDE SEQUENCE</scope>
    <source>
        <strain evidence="4">NBRC 110045</strain>
    </source>
</reference>
<feature type="domain" description="Aldehyde dehydrogenase" evidence="3">
    <location>
        <begin position="15"/>
        <end position="471"/>
    </location>
</feature>
<evidence type="ECO:0000313" key="5">
    <source>
        <dbReference type="Proteomes" id="UP001268683"/>
    </source>
</evidence>
<dbReference type="Gene3D" id="3.40.605.10">
    <property type="entry name" value="Aldehyde Dehydrogenase, Chain A, domain 1"/>
    <property type="match status" value="1"/>
</dbReference>
<dbReference type="PANTHER" id="PTHR42804">
    <property type="entry name" value="ALDEHYDE DEHYDROGENASE"/>
    <property type="match status" value="1"/>
</dbReference>
<organism evidence="4 5">
    <name type="scientific">Temperatibacter marinus</name>
    <dbReference type="NCBI Taxonomy" id="1456591"/>
    <lineage>
        <taxon>Bacteria</taxon>
        <taxon>Pseudomonadati</taxon>
        <taxon>Pseudomonadota</taxon>
        <taxon>Alphaproteobacteria</taxon>
        <taxon>Kordiimonadales</taxon>
        <taxon>Temperatibacteraceae</taxon>
        <taxon>Temperatibacter</taxon>
    </lineage>
</organism>
<dbReference type="AlphaFoldDB" id="A0AA52EJZ9"/>
<proteinExistence type="inferred from homology"/>
<dbReference type="EMBL" id="CP123872">
    <property type="protein sequence ID" value="WND03431.1"/>
    <property type="molecule type" value="Genomic_DNA"/>
</dbReference>
<dbReference type="KEGG" id="tmk:QGN29_03480"/>
<name>A0AA52EJZ9_9PROT</name>
<dbReference type="InterPro" id="IPR016161">
    <property type="entry name" value="Ald_DH/histidinol_DH"/>
</dbReference>
<comment type="similarity">
    <text evidence="1">Belongs to the aldehyde dehydrogenase family.</text>
</comment>
<dbReference type="RefSeq" id="WP_310799284.1">
    <property type="nucleotide sequence ID" value="NZ_CP123872.1"/>
</dbReference>
<dbReference type="InterPro" id="IPR015590">
    <property type="entry name" value="Aldehyde_DH_dom"/>
</dbReference>
<evidence type="ECO:0000256" key="1">
    <source>
        <dbReference type="ARBA" id="ARBA00009986"/>
    </source>
</evidence>
<evidence type="ECO:0000256" key="2">
    <source>
        <dbReference type="ARBA" id="ARBA00023002"/>
    </source>
</evidence>
<protein>
    <submittedName>
        <fullName evidence="4">Aldehyde dehydrogenase family protein</fullName>
    </submittedName>
</protein>
<dbReference type="CDD" id="cd07138">
    <property type="entry name" value="ALDH_CddD_SSP0762"/>
    <property type="match status" value="1"/>
</dbReference>
<evidence type="ECO:0000313" key="4">
    <source>
        <dbReference type="EMBL" id="WND03431.1"/>
    </source>
</evidence>
<dbReference type="FunFam" id="3.40.605.10:FF:000007">
    <property type="entry name" value="NAD/NADP-dependent betaine aldehyde dehydrogenase"/>
    <property type="match status" value="1"/>
</dbReference>
<dbReference type="InterPro" id="IPR016162">
    <property type="entry name" value="Ald_DH_N"/>
</dbReference>
<accession>A0AA52EJZ9</accession>
<keyword evidence="5" id="KW-1185">Reference proteome</keyword>
<sequence>MITKNDLKFYIDGTWVEPFTKKSLDVINPATESPMGQISLGGKADVDRAVAAAKQAFKTYSLTSVEERIHWMEQILKGYKARWSEMAEAISKEMGAPKTLATGSQTGAGYGNFSAALEALKSFEFEKKLGNTQIIHEAIGVCGLITPWNWPINQVTNKVGPAIACGCTMILKPSEIAPFDAMIMAEIIDESDLPKGVFNLVNGDGPTVGEAMSAHPDIDMMSFTGSTRAGSAVATASAPTVKRVAQELGGKSPNIILDDADLPRAIKKSVMTMMQNTGQSCNAPSRLLVPEASLSEVKALALSVVETMTIGSPEDEAVFMGPAVSDLQWRKIQGLIQKGIDEGAELICGGVGKPQGLETGYYVKPTIFVGVTNDMTIAREEIFGPVLAIMTYSDVAEAIAIANDTDYGLSAYIYSSNRERANAVSRQLRAGNIHINGNWGTEATPFGGFKQSGNGREGGVFGFDDYLEIKAAMGYHDA</sequence>
<dbReference type="Pfam" id="PF00171">
    <property type="entry name" value="Aldedh"/>
    <property type="match status" value="1"/>
</dbReference>